<gene>
    <name evidence="2" type="ORF">MON41_17770</name>
</gene>
<dbReference type="EMBL" id="JALBUU010000037">
    <property type="protein sequence ID" value="MCI0755559.1"/>
    <property type="molecule type" value="Genomic_DNA"/>
</dbReference>
<name>A0ABS9WAE2_9PROT</name>
<comment type="caution">
    <text evidence="2">The sequence shown here is derived from an EMBL/GenBank/DDBJ whole genome shotgun (WGS) entry which is preliminary data.</text>
</comment>
<organism evidence="2 3">
    <name type="scientific">Teichococcus vastitatis</name>
    <dbReference type="NCBI Taxonomy" id="2307076"/>
    <lineage>
        <taxon>Bacteria</taxon>
        <taxon>Pseudomonadati</taxon>
        <taxon>Pseudomonadota</taxon>
        <taxon>Alphaproteobacteria</taxon>
        <taxon>Acetobacterales</taxon>
        <taxon>Roseomonadaceae</taxon>
        <taxon>Roseomonas</taxon>
    </lineage>
</organism>
<keyword evidence="1" id="KW-0175">Coiled coil</keyword>
<reference evidence="2 3" key="1">
    <citation type="submission" date="2022-03" db="EMBL/GenBank/DDBJ databases">
        <title>Complete genome analysis of Roseomonas KG 17.1 : a prolific producer of plant growth promoters.</title>
        <authorList>
            <person name="Saadouli I."/>
            <person name="Najjari A."/>
            <person name="Mosbah A."/>
            <person name="Ouzari H.I."/>
        </authorList>
    </citation>
    <scope>NUCLEOTIDE SEQUENCE [LARGE SCALE GENOMIC DNA]</scope>
    <source>
        <strain evidence="2 3">KG17-1</strain>
    </source>
</reference>
<keyword evidence="3" id="KW-1185">Reference proteome</keyword>
<proteinExistence type="predicted"/>
<evidence type="ECO:0000313" key="3">
    <source>
        <dbReference type="Proteomes" id="UP001201985"/>
    </source>
</evidence>
<sequence length="244" mass="27181">MSKLPSLKKQASAEDMNLLAGDDRRNQGKALAAVSDAGRDIVADIFSGLRVSEDTLRKVVEARTRILDQWGKAQVAALLIGRTLLDLSRTLSPDEYLALRKDSERLFPFSDSVATKLRRAAELAEDLRIPLERSPSYTLLYEISTMPPEGQDLIKERGLLRADVTRAEIVAVKAELRKHKIPRLLIEHASEPTATVSLVEIETRRNALLRERESVAAQLAELDQEIADLNAQLEVLRPKDVRGS</sequence>
<dbReference type="RefSeq" id="WP_241793463.1">
    <property type="nucleotide sequence ID" value="NZ_JALBUU010000037.1"/>
</dbReference>
<dbReference type="Proteomes" id="UP001201985">
    <property type="component" value="Unassembled WGS sequence"/>
</dbReference>
<evidence type="ECO:0000256" key="1">
    <source>
        <dbReference type="SAM" id="Coils"/>
    </source>
</evidence>
<feature type="coiled-coil region" evidence="1">
    <location>
        <begin position="198"/>
        <end position="239"/>
    </location>
</feature>
<evidence type="ECO:0000313" key="2">
    <source>
        <dbReference type="EMBL" id="MCI0755559.1"/>
    </source>
</evidence>
<protein>
    <submittedName>
        <fullName evidence="2">Uncharacterized protein</fullName>
    </submittedName>
</protein>
<accession>A0ABS9WAE2</accession>